<dbReference type="OrthoDB" id="2873061at2759"/>
<feature type="compositionally biased region" description="Acidic residues" evidence="1">
    <location>
        <begin position="94"/>
        <end position="110"/>
    </location>
</feature>
<feature type="compositionally biased region" description="Basic residues" evidence="1">
    <location>
        <begin position="283"/>
        <end position="293"/>
    </location>
</feature>
<dbReference type="KEGG" id="pfy:PFICI_03954"/>
<dbReference type="eggNOG" id="ENOG502RW66">
    <property type="taxonomic scope" value="Eukaryota"/>
</dbReference>
<feature type="compositionally biased region" description="Pro residues" evidence="1">
    <location>
        <begin position="299"/>
        <end position="310"/>
    </location>
</feature>
<evidence type="ECO:0000313" key="3">
    <source>
        <dbReference type="Proteomes" id="UP000030651"/>
    </source>
</evidence>
<feature type="compositionally biased region" description="Basic and acidic residues" evidence="1">
    <location>
        <begin position="111"/>
        <end position="131"/>
    </location>
</feature>
<accession>W3XIU2</accession>
<reference evidence="3" key="1">
    <citation type="journal article" date="2015" name="BMC Genomics">
        <title>Genomic and transcriptomic analysis of the endophytic fungus Pestalotiopsis fici reveals its lifestyle and high potential for synthesis of natural products.</title>
        <authorList>
            <person name="Wang X."/>
            <person name="Zhang X."/>
            <person name="Liu L."/>
            <person name="Xiang M."/>
            <person name="Wang W."/>
            <person name="Sun X."/>
            <person name="Che Y."/>
            <person name="Guo L."/>
            <person name="Liu G."/>
            <person name="Guo L."/>
            <person name="Wang C."/>
            <person name="Yin W.B."/>
            <person name="Stadler M."/>
            <person name="Zhang X."/>
            <person name="Liu X."/>
        </authorList>
    </citation>
    <scope>NUCLEOTIDE SEQUENCE [LARGE SCALE GENOMIC DNA]</scope>
    <source>
        <strain evidence="3">W106-1 / CGMCC3.15140</strain>
    </source>
</reference>
<keyword evidence="3" id="KW-1185">Reference proteome</keyword>
<dbReference type="AlphaFoldDB" id="W3XIU2"/>
<dbReference type="Proteomes" id="UP000030651">
    <property type="component" value="Unassembled WGS sequence"/>
</dbReference>
<name>W3XIU2_PESFW</name>
<dbReference type="RefSeq" id="XP_007830726.1">
    <property type="nucleotide sequence ID" value="XM_007832535.1"/>
</dbReference>
<gene>
    <name evidence="2" type="ORF">PFICI_03954</name>
</gene>
<protein>
    <submittedName>
        <fullName evidence="2">Uncharacterized protein</fullName>
    </submittedName>
</protein>
<dbReference type="HOGENOM" id="CLU_783264_0_0_1"/>
<sequence length="354" mass="39536">MSSSLVWLPSKKYDSVRPLWQDQYIWSPLPVDNTIPLHQTSFIDISENDAKEATRSRANTLRSRAASTGSIKHVMRDDDNGEAALIPIQGSVCGDDDDDDHDNGGGDEEPNTERGDTEQDGHEKLSQEVRRAAARRSVLMSTKQRPQSSAEFKRLRSFHLPDRVRSEPSTATSEAWPPDVQLPEVIVVDEPPRDKRNVPSAVGDEAIGKPSRAQVPVVATRRIQVPPVPDSKSRAKRQSSMFSVTELPTMDLPDSQPILRSKTFGSQRKRRQETKTEHSKREAKPHRSKHHQARQQSPAPLPTLPPPTRQPEPKSSTTRKGQAARTSLRLDLNLEVEVQLKVSLHGDLTLSLLN</sequence>
<evidence type="ECO:0000256" key="1">
    <source>
        <dbReference type="SAM" id="MobiDB-lite"/>
    </source>
</evidence>
<feature type="region of interest" description="Disordered" evidence="1">
    <location>
        <begin position="189"/>
        <end position="326"/>
    </location>
</feature>
<dbReference type="EMBL" id="KI912110">
    <property type="protein sequence ID" value="ETS85929.1"/>
    <property type="molecule type" value="Genomic_DNA"/>
</dbReference>
<dbReference type="InParanoid" id="W3XIU2"/>
<evidence type="ECO:0000313" key="2">
    <source>
        <dbReference type="EMBL" id="ETS85929.1"/>
    </source>
</evidence>
<organism evidence="2 3">
    <name type="scientific">Pestalotiopsis fici (strain W106-1 / CGMCC3.15140)</name>
    <dbReference type="NCBI Taxonomy" id="1229662"/>
    <lineage>
        <taxon>Eukaryota</taxon>
        <taxon>Fungi</taxon>
        <taxon>Dikarya</taxon>
        <taxon>Ascomycota</taxon>
        <taxon>Pezizomycotina</taxon>
        <taxon>Sordariomycetes</taxon>
        <taxon>Xylariomycetidae</taxon>
        <taxon>Amphisphaeriales</taxon>
        <taxon>Sporocadaceae</taxon>
        <taxon>Pestalotiopsis</taxon>
    </lineage>
</organism>
<proteinExistence type="predicted"/>
<feature type="compositionally biased region" description="Basic and acidic residues" evidence="1">
    <location>
        <begin position="273"/>
        <end position="282"/>
    </location>
</feature>
<dbReference type="GeneID" id="19268967"/>
<feature type="region of interest" description="Disordered" evidence="1">
    <location>
        <begin position="89"/>
        <end position="154"/>
    </location>
</feature>
<feature type="compositionally biased region" description="Polar residues" evidence="1">
    <location>
        <begin position="139"/>
        <end position="150"/>
    </location>
</feature>